<proteinExistence type="predicted"/>
<organism evidence="1 2">
    <name type="scientific">Siphonobacter curvatus</name>
    <dbReference type="NCBI Taxonomy" id="2094562"/>
    <lineage>
        <taxon>Bacteria</taxon>
        <taxon>Pseudomonadati</taxon>
        <taxon>Bacteroidota</taxon>
        <taxon>Cytophagia</taxon>
        <taxon>Cytophagales</taxon>
        <taxon>Cytophagaceae</taxon>
        <taxon>Siphonobacter</taxon>
    </lineage>
</organism>
<dbReference type="EMBL" id="PTRA01000001">
    <property type="protein sequence ID" value="PQA60497.1"/>
    <property type="molecule type" value="Genomic_DNA"/>
</dbReference>
<dbReference type="Proteomes" id="UP000239590">
    <property type="component" value="Unassembled WGS sequence"/>
</dbReference>
<sequence length="162" mass="18508">MSYLIKSVESGFEIYSDAENPEVTFTYDSWFSSVGQAAVNQRKLKIKSKNAWASKFDVFIDGVDQGDIVFNWMGQIIIRLSVDGPEKVYLLKSRGVWNHHFILEDTEGITLMLIIPKYNWSNLNYEYQLKIEGNQTVPLELVTACQYAINLYMTMLTTAAAT</sequence>
<accession>A0A2S7IS03</accession>
<evidence type="ECO:0000313" key="1">
    <source>
        <dbReference type="EMBL" id="PQA60497.1"/>
    </source>
</evidence>
<reference evidence="2" key="1">
    <citation type="submission" date="2018-02" db="EMBL/GenBank/DDBJ databases">
        <title>Genome sequencing of Solimonas sp. HR-BB.</title>
        <authorList>
            <person name="Lee Y."/>
            <person name="Jeon C.O."/>
        </authorList>
    </citation>
    <scope>NUCLEOTIDE SEQUENCE [LARGE SCALE GENOMIC DNA]</scope>
    <source>
        <strain evidence="2">HR-U</strain>
    </source>
</reference>
<dbReference type="AlphaFoldDB" id="A0A2S7IS03"/>
<name>A0A2S7IS03_9BACT</name>
<protein>
    <submittedName>
        <fullName evidence="1">Uncharacterized protein</fullName>
    </submittedName>
</protein>
<dbReference type="RefSeq" id="WP_104712852.1">
    <property type="nucleotide sequence ID" value="NZ_PTRA01000001.1"/>
</dbReference>
<keyword evidence="2" id="KW-1185">Reference proteome</keyword>
<comment type="caution">
    <text evidence="1">The sequence shown here is derived from an EMBL/GenBank/DDBJ whole genome shotgun (WGS) entry which is preliminary data.</text>
</comment>
<gene>
    <name evidence="1" type="ORF">C5O19_13015</name>
</gene>
<evidence type="ECO:0000313" key="2">
    <source>
        <dbReference type="Proteomes" id="UP000239590"/>
    </source>
</evidence>
<dbReference type="OrthoDB" id="948713at2"/>